<dbReference type="FunFam" id="3.40.50.300:FF:000589">
    <property type="entry name" value="ABC transporter, ATP-binding subunit"/>
    <property type="match status" value="1"/>
</dbReference>
<feature type="domain" description="ABC transporter" evidence="11">
    <location>
        <begin position="64"/>
        <end position="294"/>
    </location>
</feature>
<dbReference type="PANTHER" id="PTHR42711:SF5">
    <property type="entry name" value="ABC TRANSPORTER ATP-BINDING PROTEIN NATA"/>
    <property type="match status" value="1"/>
</dbReference>
<dbReference type="GO" id="GO:0005524">
    <property type="term" value="F:ATP binding"/>
    <property type="evidence" value="ECO:0007669"/>
    <property type="project" value="UniProtKB-KW"/>
</dbReference>
<protein>
    <submittedName>
        <fullName evidence="12">ATP-binding cassette domain-containing protein</fullName>
    </submittedName>
</protein>
<dbReference type="InterPro" id="IPR017871">
    <property type="entry name" value="ABC_transporter-like_CS"/>
</dbReference>
<evidence type="ECO:0000313" key="12">
    <source>
        <dbReference type="EMBL" id="QIN80795.1"/>
    </source>
</evidence>
<keyword evidence="7" id="KW-1278">Translocase</keyword>
<dbReference type="Pfam" id="PF00005">
    <property type="entry name" value="ABC_tran"/>
    <property type="match status" value="1"/>
</dbReference>
<evidence type="ECO:0000256" key="5">
    <source>
        <dbReference type="ARBA" id="ARBA00022741"/>
    </source>
</evidence>
<evidence type="ECO:0000256" key="10">
    <source>
        <dbReference type="SAM" id="MobiDB-lite"/>
    </source>
</evidence>
<dbReference type="InterPro" id="IPR003593">
    <property type="entry name" value="AAA+_ATPase"/>
</dbReference>
<reference evidence="12 13" key="1">
    <citation type="submission" date="2019-10" db="EMBL/GenBank/DDBJ databases">
        <title>Rubrobacter sp nov SCSIO 52915 isolated from a deep-sea sediment in the South China Sea.</title>
        <authorList>
            <person name="Chen R.W."/>
        </authorList>
    </citation>
    <scope>NUCLEOTIDE SEQUENCE [LARGE SCALE GENOMIC DNA]</scope>
    <source>
        <strain evidence="12 13">SCSIO 52915</strain>
    </source>
</reference>
<dbReference type="EMBL" id="CP045121">
    <property type="protein sequence ID" value="QIN80795.1"/>
    <property type="molecule type" value="Genomic_DNA"/>
</dbReference>
<evidence type="ECO:0000256" key="1">
    <source>
        <dbReference type="ARBA" id="ARBA00004202"/>
    </source>
</evidence>
<keyword evidence="9" id="KW-0046">Antibiotic resistance</keyword>
<accession>A0A6G8Q2X1</accession>
<feature type="compositionally biased region" description="Polar residues" evidence="10">
    <location>
        <begin position="46"/>
        <end position="58"/>
    </location>
</feature>
<keyword evidence="6 12" id="KW-0067">ATP-binding</keyword>
<keyword evidence="5" id="KW-0547">Nucleotide-binding</keyword>
<dbReference type="SMART" id="SM00382">
    <property type="entry name" value="AAA"/>
    <property type="match status" value="1"/>
</dbReference>
<comment type="subcellular location">
    <subcellularLocation>
        <location evidence="1">Cell membrane</location>
        <topology evidence="1">Peripheral membrane protein</topology>
    </subcellularLocation>
</comment>
<evidence type="ECO:0000256" key="3">
    <source>
        <dbReference type="ARBA" id="ARBA00022448"/>
    </source>
</evidence>
<dbReference type="InterPro" id="IPR027417">
    <property type="entry name" value="P-loop_NTPase"/>
</dbReference>
<evidence type="ECO:0000256" key="7">
    <source>
        <dbReference type="ARBA" id="ARBA00022967"/>
    </source>
</evidence>
<proteinExistence type="inferred from homology"/>
<dbReference type="Proteomes" id="UP000502706">
    <property type="component" value="Chromosome"/>
</dbReference>
<dbReference type="GO" id="GO:0005886">
    <property type="term" value="C:plasma membrane"/>
    <property type="evidence" value="ECO:0007669"/>
    <property type="project" value="UniProtKB-SubCell"/>
</dbReference>
<dbReference type="PANTHER" id="PTHR42711">
    <property type="entry name" value="ABC TRANSPORTER ATP-BINDING PROTEIN"/>
    <property type="match status" value="1"/>
</dbReference>
<evidence type="ECO:0000256" key="8">
    <source>
        <dbReference type="ARBA" id="ARBA00023136"/>
    </source>
</evidence>
<sequence length="366" mass="40541">MYPCPTRPGLLPGSTDRRTRSVWPSRWACWGNASPPCGGEKEGASTFDTGTNGASSGAQEGPSIVARGLRKSYEGFEAVRGVDFEVRRGECFGFLGPNGAGKTTTMKMIYGAAIRTGGELTVAGLDVGREERAVKRRIGVVPQENNLDEDLKVKENLLVYGRYYDMPRKETLRRAEELLEFVELTEKADAEVEHLSGGMKRRLLIARALINDPEIVVLDEPTTGLDPQARHLVWERLRELTSEGKTLILTTHYMEEAAQLCDRLVVMEDGRIIAHGSPDELVREYVSPEVLELRAGKDALEKLLPLVEDHSDAVERAGEALLAYTSDAGLLQDRIRDSGVPVENTLHRRAGLEDVFMRLTGRRLID</sequence>
<comment type="similarity">
    <text evidence="2">Belongs to the ABC transporter superfamily.</text>
</comment>
<evidence type="ECO:0000313" key="13">
    <source>
        <dbReference type="Proteomes" id="UP000502706"/>
    </source>
</evidence>
<dbReference type="PROSITE" id="PS50893">
    <property type="entry name" value="ABC_TRANSPORTER_2"/>
    <property type="match status" value="1"/>
</dbReference>
<evidence type="ECO:0000256" key="9">
    <source>
        <dbReference type="ARBA" id="ARBA00023251"/>
    </source>
</evidence>
<name>A0A6G8Q2X1_9ACTN</name>
<dbReference type="KEGG" id="rmar:GBA65_12545"/>
<dbReference type="SUPFAM" id="SSF52540">
    <property type="entry name" value="P-loop containing nucleoside triphosphate hydrolases"/>
    <property type="match status" value="1"/>
</dbReference>
<evidence type="ECO:0000259" key="11">
    <source>
        <dbReference type="PROSITE" id="PS50893"/>
    </source>
</evidence>
<dbReference type="InterPro" id="IPR050763">
    <property type="entry name" value="ABC_transporter_ATP-binding"/>
</dbReference>
<dbReference type="PROSITE" id="PS00211">
    <property type="entry name" value="ABC_TRANSPORTER_1"/>
    <property type="match status" value="1"/>
</dbReference>
<organism evidence="12 13">
    <name type="scientific">Rubrobacter marinus</name>
    <dbReference type="NCBI Taxonomy" id="2653852"/>
    <lineage>
        <taxon>Bacteria</taxon>
        <taxon>Bacillati</taxon>
        <taxon>Actinomycetota</taxon>
        <taxon>Rubrobacteria</taxon>
        <taxon>Rubrobacterales</taxon>
        <taxon>Rubrobacteraceae</taxon>
        <taxon>Rubrobacter</taxon>
    </lineage>
</organism>
<gene>
    <name evidence="12" type="ORF">GBA65_12545</name>
</gene>
<evidence type="ECO:0000256" key="2">
    <source>
        <dbReference type="ARBA" id="ARBA00005417"/>
    </source>
</evidence>
<dbReference type="AlphaFoldDB" id="A0A6G8Q2X1"/>
<keyword evidence="8" id="KW-0472">Membrane</keyword>
<keyword evidence="4" id="KW-1003">Cell membrane</keyword>
<evidence type="ECO:0000256" key="6">
    <source>
        <dbReference type="ARBA" id="ARBA00022840"/>
    </source>
</evidence>
<feature type="region of interest" description="Disordered" evidence="10">
    <location>
        <begin position="40"/>
        <end position="62"/>
    </location>
</feature>
<keyword evidence="3" id="KW-0813">Transport</keyword>
<dbReference type="Gene3D" id="3.40.50.300">
    <property type="entry name" value="P-loop containing nucleotide triphosphate hydrolases"/>
    <property type="match status" value="1"/>
</dbReference>
<dbReference type="GO" id="GO:0016887">
    <property type="term" value="F:ATP hydrolysis activity"/>
    <property type="evidence" value="ECO:0007669"/>
    <property type="project" value="InterPro"/>
</dbReference>
<dbReference type="GO" id="GO:0046677">
    <property type="term" value="P:response to antibiotic"/>
    <property type="evidence" value="ECO:0007669"/>
    <property type="project" value="UniProtKB-KW"/>
</dbReference>
<keyword evidence="13" id="KW-1185">Reference proteome</keyword>
<evidence type="ECO:0000256" key="4">
    <source>
        <dbReference type="ARBA" id="ARBA00022475"/>
    </source>
</evidence>
<dbReference type="InterPro" id="IPR003439">
    <property type="entry name" value="ABC_transporter-like_ATP-bd"/>
</dbReference>